<keyword evidence="3" id="KW-1185">Reference proteome</keyword>
<dbReference type="Proteomes" id="UP000831113">
    <property type="component" value="Chromosome"/>
</dbReference>
<proteinExistence type="predicted"/>
<dbReference type="InterPro" id="IPR006108">
    <property type="entry name" value="3HC_DH_C"/>
</dbReference>
<accession>A0ABY4D4Y1</accession>
<reference evidence="2 3" key="1">
    <citation type="submission" date="2022-03" db="EMBL/GenBank/DDBJ databases">
        <title>Hymenobactersp. isolated from the air.</title>
        <authorList>
            <person name="Won M."/>
            <person name="Kwon S.-W."/>
        </authorList>
    </citation>
    <scope>NUCLEOTIDE SEQUENCE [LARGE SCALE GENOMIC DNA]</scope>
    <source>
        <strain evidence="2 3">KACC 21982</strain>
    </source>
</reference>
<name>A0ABY4D4Y1_9BACT</name>
<dbReference type="InterPro" id="IPR008927">
    <property type="entry name" value="6-PGluconate_DH-like_C_sf"/>
</dbReference>
<dbReference type="PANTHER" id="PTHR48075:SF5">
    <property type="entry name" value="3-HYDROXYBUTYRYL-COA DEHYDROGENASE"/>
    <property type="match status" value="1"/>
</dbReference>
<dbReference type="Pfam" id="PF00725">
    <property type="entry name" value="3HCDH"/>
    <property type="match status" value="1"/>
</dbReference>
<dbReference type="SUPFAM" id="SSF48179">
    <property type="entry name" value="6-phosphogluconate dehydrogenase C-terminal domain-like"/>
    <property type="match status" value="1"/>
</dbReference>
<dbReference type="PANTHER" id="PTHR48075">
    <property type="entry name" value="3-HYDROXYACYL-COA DEHYDROGENASE FAMILY PROTEIN"/>
    <property type="match status" value="1"/>
</dbReference>
<gene>
    <name evidence="2" type="ORF">MTX78_00120</name>
</gene>
<protein>
    <submittedName>
        <fullName evidence="2">3-hydroxyacyl-CoA dehydrogenase family protein</fullName>
    </submittedName>
</protein>
<organism evidence="2 3">
    <name type="scientific">Hymenobacter tibetensis</name>
    <dbReference type="NCBI Taxonomy" id="497967"/>
    <lineage>
        <taxon>Bacteria</taxon>
        <taxon>Pseudomonadati</taxon>
        <taxon>Bacteroidota</taxon>
        <taxon>Cytophagia</taxon>
        <taxon>Cytophagales</taxon>
        <taxon>Hymenobacteraceae</taxon>
        <taxon>Hymenobacter</taxon>
    </lineage>
</organism>
<dbReference type="EMBL" id="CP094669">
    <property type="protein sequence ID" value="UOG75023.1"/>
    <property type="molecule type" value="Genomic_DNA"/>
</dbReference>
<evidence type="ECO:0000313" key="2">
    <source>
        <dbReference type="EMBL" id="UOG75023.1"/>
    </source>
</evidence>
<dbReference type="RefSeq" id="WP_243798798.1">
    <property type="nucleotide sequence ID" value="NZ_CP094669.1"/>
</dbReference>
<sequence>MHLLVVEGTHIESELRRKFGAQHTYDFCAADAPDLRTRLSAADVGFDLRAWPELHYELPRQPLFYDTSRASLAALFHKEEPPLGPVFGVCALPTLLERELLETSLYQPEYASALSRICAALGTGYRTVQDRVGLVTPRLVCVLINEACHALQEGAGTVQELDAPMQHNPYGPFTWANQIGIPLVYETLEALWQDTHEPRYKVCALLKQLYLRGQRFEV</sequence>
<evidence type="ECO:0000313" key="3">
    <source>
        <dbReference type="Proteomes" id="UP000831113"/>
    </source>
</evidence>
<feature type="domain" description="3-hydroxyacyl-CoA dehydrogenase C-terminal" evidence="1">
    <location>
        <begin position="133"/>
        <end position="213"/>
    </location>
</feature>
<evidence type="ECO:0000259" key="1">
    <source>
        <dbReference type="Pfam" id="PF00725"/>
    </source>
</evidence>
<dbReference type="InterPro" id="IPR013328">
    <property type="entry name" value="6PGD_dom2"/>
</dbReference>
<dbReference type="Gene3D" id="1.10.1040.10">
    <property type="entry name" value="N-(1-d-carboxylethyl)-l-norvaline Dehydrogenase, domain 2"/>
    <property type="match status" value="1"/>
</dbReference>